<dbReference type="PANTHER" id="PTHR10926">
    <property type="entry name" value="CELL CYCLE CONTROL PROTEIN 50"/>
    <property type="match status" value="1"/>
</dbReference>
<sequence>MSQADTHGDPDHLGPDDGEKKKSKRPANTAFRQQRLKAWQPILTPKSVLPLFFVIGAIFAPLGGVLLWASEQVQEIVIDYTGCPTQAPTGVSEPLPEGRVSSTFKSLQPSTFTWSRNETNTTTLTTPCSLYFQLPEPIGPPVFLYYKLTNFYQNHRKYVQSLDNDQLKGVAVSNDTIKSGNCDPLQVDKESNKAYYPCGLIANSIFNDTIHSPVPLSGNSSSYNMTGKGIAWSSDKELIKTTKYKYWEVVPPPNWRRKYGDSYTAETLPDLHNDEAFMVWMRTAGLPTFSKLSLRNDDDVMPSGSYRLDIDDSFNVTEYGGTKSILISTRTVMGGRNSFMGIAYVVVGGICVLMGVLFAVAHLQQGGQREVFVRDGICGTETPSTALKDAHKRLASTKDSQRVANTDDGKKPKNIEVETYFHVVSTTDNVNLVTNEMIASQFVFLERAYANASIKYRLLGIDRSINDTWAQNGDDKEMKRALRRGNYSSLNVYFQTDLRLVEGTSVNSRATATETKHKAMIPRASPSPNLLGFCTLPNPKINASSPVEDYIDDGCNILAATMPGGSIPHYNRGGTTVHEVGHWHGLLHVFQGDSCSPSNEGDYIADTPQQSIATEGCPTSQDSCPDSPGLDSIHNFMDYSSDDCYQGFTNDQGGRMRSMWSTMREGK</sequence>
<keyword evidence="6 8" id="KW-0472">Membrane</keyword>
<dbReference type="GO" id="GO:0005886">
    <property type="term" value="C:plasma membrane"/>
    <property type="evidence" value="ECO:0007669"/>
    <property type="project" value="TreeGrafter"/>
</dbReference>
<evidence type="ECO:0000256" key="4">
    <source>
        <dbReference type="ARBA" id="ARBA00022692"/>
    </source>
</evidence>
<feature type="transmembrane region" description="Helical" evidence="8">
    <location>
        <begin position="339"/>
        <end position="361"/>
    </location>
</feature>
<feature type="domain" description="Peptidase M43 pregnancy-associated plasma-A" evidence="9">
    <location>
        <begin position="574"/>
        <end position="658"/>
    </location>
</feature>
<dbReference type="InterPro" id="IPR005045">
    <property type="entry name" value="CDC50/LEM3_fam"/>
</dbReference>
<feature type="compositionally biased region" description="Basic and acidic residues" evidence="7">
    <location>
        <begin position="1"/>
        <end position="20"/>
    </location>
</feature>
<dbReference type="Pfam" id="PF03381">
    <property type="entry name" value="CDC50"/>
    <property type="match status" value="1"/>
</dbReference>
<dbReference type="Pfam" id="PF05572">
    <property type="entry name" value="Peptidase_M43"/>
    <property type="match status" value="1"/>
</dbReference>
<keyword evidence="5 8" id="KW-1133">Transmembrane helix</keyword>
<dbReference type="AlphaFoldDB" id="A0A0U1LTF9"/>
<protein>
    <submittedName>
        <fullName evidence="10">Meiotically up-regulated gene 89 protein</fullName>
    </submittedName>
</protein>
<keyword evidence="11" id="KW-1185">Reference proteome</keyword>
<organism evidence="10 11">
    <name type="scientific">Talaromyces islandicus</name>
    <name type="common">Penicillium islandicum</name>
    <dbReference type="NCBI Taxonomy" id="28573"/>
    <lineage>
        <taxon>Eukaryota</taxon>
        <taxon>Fungi</taxon>
        <taxon>Dikarya</taxon>
        <taxon>Ascomycota</taxon>
        <taxon>Pezizomycotina</taxon>
        <taxon>Eurotiomycetes</taxon>
        <taxon>Eurotiomycetidae</taxon>
        <taxon>Eurotiales</taxon>
        <taxon>Trichocomaceae</taxon>
        <taxon>Talaromyces</taxon>
        <taxon>Talaromyces sect. Islandici</taxon>
    </lineage>
</organism>
<evidence type="ECO:0000259" key="9">
    <source>
        <dbReference type="Pfam" id="PF05572"/>
    </source>
</evidence>
<dbReference type="OMA" id="SIATEGC"/>
<evidence type="ECO:0000256" key="3">
    <source>
        <dbReference type="ARBA" id="ARBA00009457"/>
    </source>
</evidence>
<dbReference type="Gene3D" id="3.40.390.10">
    <property type="entry name" value="Collagenase (Catalytic Domain)"/>
    <property type="match status" value="1"/>
</dbReference>
<dbReference type="InterPro" id="IPR024079">
    <property type="entry name" value="MetalloPept_cat_dom_sf"/>
</dbReference>
<dbReference type="SUPFAM" id="SSF55486">
    <property type="entry name" value="Metalloproteases ('zincins'), catalytic domain"/>
    <property type="match status" value="1"/>
</dbReference>
<name>A0A0U1LTF9_TALIS</name>
<dbReference type="EMBL" id="CVMT01000003">
    <property type="protein sequence ID" value="CRG86703.1"/>
    <property type="molecule type" value="Genomic_DNA"/>
</dbReference>
<dbReference type="STRING" id="28573.A0A0U1LTF9"/>
<comment type="similarity">
    <text evidence="2">Belongs to the peptidase M43B family.</text>
</comment>
<comment type="subcellular location">
    <subcellularLocation>
        <location evidence="1">Membrane</location>
        <topology evidence="1">Multi-pass membrane protein</topology>
    </subcellularLocation>
</comment>
<accession>A0A0U1LTF9</accession>
<gene>
    <name evidence="10" type="ORF">PISL3812_03713</name>
</gene>
<comment type="similarity">
    <text evidence="3">Belongs to the CDC50/LEM3 family.</text>
</comment>
<dbReference type="PANTHER" id="PTHR10926:SF0">
    <property type="entry name" value="CDC50, ISOFORM A"/>
    <property type="match status" value="1"/>
</dbReference>
<evidence type="ECO:0000313" key="10">
    <source>
        <dbReference type="EMBL" id="CRG86703.1"/>
    </source>
</evidence>
<dbReference type="GO" id="GO:0005794">
    <property type="term" value="C:Golgi apparatus"/>
    <property type="evidence" value="ECO:0007669"/>
    <property type="project" value="TreeGrafter"/>
</dbReference>
<evidence type="ECO:0000256" key="1">
    <source>
        <dbReference type="ARBA" id="ARBA00004141"/>
    </source>
</evidence>
<dbReference type="OrthoDB" id="340608at2759"/>
<dbReference type="CDD" id="cd04275">
    <property type="entry name" value="ZnMc_pappalysin_like"/>
    <property type="match status" value="1"/>
</dbReference>
<feature type="region of interest" description="Disordered" evidence="7">
    <location>
        <begin position="1"/>
        <end position="28"/>
    </location>
</feature>
<dbReference type="Proteomes" id="UP000054383">
    <property type="component" value="Unassembled WGS sequence"/>
</dbReference>
<dbReference type="GO" id="GO:0008237">
    <property type="term" value="F:metallopeptidase activity"/>
    <property type="evidence" value="ECO:0007669"/>
    <property type="project" value="InterPro"/>
</dbReference>
<evidence type="ECO:0000256" key="8">
    <source>
        <dbReference type="SAM" id="Phobius"/>
    </source>
</evidence>
<dbReference type="InterPro" id="IPR008754">
    <property type="entry name" value="Peptidase_M43"/>
</dbReference>
<keyword evidence="4 8" id="KW-0812">Transmembrane</keyword>
<evidence type="ECO:0000313" key="11">
    <source>
        <dbReference type="Proteomes" id="UP000054383"/>
    </source>
</evidence>
<evidence type="ECO:0000256" key="7">
    <source>
        <dbReference type="SAM" id="MobiDB-lite"/>
    </source>
</evidence>
<evidence type="ECO:0000256" key="5">
    <source>
        <dbReference type="ARBA" id="ARBA00022989"/>
    </source>
</evidence>
<dbReference type="GO" id="GO:0005783">
    <property type="term" value="C:endoplasmic reticulum"/>
    <property type="evidence" value="ECO:0007669"/>
    <property type="project" value="TreeGrafter"/>
</dbReference>
<feature type="transmembrane region" description="Helical" evidence="8">
    <location>
        <begin position="48"/>
        <end position="69"/>
    </location>
</feature>
<reference evidence="10 11" key="1">
    <citation type="submission" date="2015-04" db="EMBL/GenBank/DDBJ databases">
        <authorList>
            <person name="Syromyatnikov M.Y."/>
            <person name="Popov V.N."/>
        </authorList>
    </citation>
    <scope>NUCLEOTIDE SEQUENCE [LARGE SCALE GENOMIC DNA]</scope>
    <source>
        <strain evidence="10">WF-38-12</strain>
    </source>
</reference>
<proteinExistence type="inferred from homology"/>
<evidence type="ECO:0000256" key="6">
    <source>
        <dbReference type="ARBA" id="ARBA00023136"/>
    </source>
</evidence>
<evidence type="ECO:0000256" key="2">
    <source>
        <dbReference type="ARBA" id="ARBA00008721"/>
    </source>
</evidence>